<evidence type="ECO:0000313" key="12">
    <source>
        <dbReference type="Proteomes" id="UP000005226"/>
    </source>
</evidence>
<evidence type="ECO:0000256" key="7">
    <source>
        <dbReference type="SAM" id="Coils"/>
    </source>
</evidence>
<feature type="compositionally biased region" description="Low complexity" evidence="8">
    <location>
        <begin position="321"/>
        <end position="330"/>
    </location>
</feature>
<reference evidence="11 12" key="1">
    <citation type="journal article" date="2011" name="Genome Biol. Evol.">
        <title>Integration of the genetic map and genome assembly of fugu facilitates insights into distinct features of genome evolution in teleosts and mammals.</title>
        <authorList>
            <person name="Kai W."/>
            <person name="Kikuchi K."/>
            <person name="Tohari S."/>
            <person name="Chew A.K."/>
            <person name="Tay A."/>
            <person name="Fujiwara A."/>
            <person name="Hosoya S."/>
            <person name="Suetake H."/>
            <person name="Naruse K."/>
            <person name="Brenner S."/>
            <person name="Suzuki Y."/>
            <person name="Venkatesh B."/>
        </authorList>
    </citation>
    <scope>NUCLEOTIDE SEQUENCE [LARGE SCALE GENOMIC DNA]</scope>
</reference>
<dbReference type="PANTHER" id="PTHR19336:SF11">
    <property type="entry name" value="CENTROSOMAL PROTEIN OF 57 KDA"/>
    <property type="match status" value="1"/>
</dbReference>
<feature type="coiled-coil region" evidence="7">
    <location>
        <begin position="141"/>
        <end position="168"/>
    </location>
</feature>
<dbReference type="GeneTree" id="ENSGT00530000063695"/>
<feature type="domain" description="Cep57 centrosome microtubule-binding" evidence="9">
    <location>
        <begin position="325"/>
        <end position="396"/>
    </location>
</feature>
<dbReference type="Gene3D" id="1.20.58.90">
    <property type="match status" value="1"/>
</dbReference>
<evidence type="ECO:0000256" key="6">
    <source>
        <dbReference type="ARBA" id="ARBA00023212"/>
    </source>
</evidence>
<keyword evidence="3" id="KW-0963">Cytoplasm</keyword>
<feature type="region of interest" description="Disordered" evidence="8">
    <location>
        <begin position="113"/>
        <end position="136"/>
    </location>
</feature>
<accession>A0A674MI15</accession>
<keyword evidence="6" id="KW-0206">Cytoskeleton</keyword>
<comment type="similarity">
    <text evidence="2">Belongs to the translokin family.</text>
</comment>
<dbReference type="Ensembl" id="ENSTRUT00000061853.1">
    <property type="protein sequence ID" value="ENSTRUP00000060660.1"/>
    <property type="gene ID" value="ENSTRUG00000022200.2"/>
</dbReference>
<feature type="coiled-coil region" evidence="7">
    <location>
        <begin position="74"/>
        <end position="108"/>
    </location>
</feature>
<sequence length="452" mass="51413">METLSKTHTADAKRERGHCPAAARATVPDSHSSYKEYPVHRPLIHTLVHHTPETRTHHPCRSSSPSTAIPETSSEAILSALRNLQEKIRRLEREKWQAELNLHSIRRDVSHAHLQSDKVTQTPLNDPTDMEQETSGWPNCNQVLITNLAAAESRCAKLERQLDVTRRLLASQGSKETTKAADGQSKVVPEPAQSEKVKRLEQDYHRLTRTQSYNEMKIRQLEMKLQEEEHQRKLVQDKTSQLQSDLEANRILLQSVSPHLARRRSKEKPHPVSAGCSHSVRANVQSVLSLLKRHQPHLCNRRVLSTEAKNQETGSHKRSDAPSPSSPSAAGEEELSELLRALQEEMRLMSLEQDELMRQQEASVSEEERRGVQREQERLLVKMEHKGEQISKLYTHVTQMKKFRKEACSRVNSSMPTRGRSAGAVGGKPGEKSKRNLELLRDMKALRMSLQT</sequence>
<evidence type="ECO:0000313" key="11">
    <source>
        <dbReference type="Ensembl" id="ENSTRUP00000060660.1"/>
    </source>
</evidence>
<dbReference type="GO" id="GO:0005874">
    <property type="term" value="C:microtubule"/>
    <property type="evidence" value="ECO:0007669"/>
    <property type="project" value="UniProtKB-KW"/>
</dbReference>
<feature type="region of interest" description="Disordered" evidence="8">
    <location>
        <begin position="301"/>
        <end position="334"/>
    </location>
</feature>
<reference evidence="11" key="2">
    <citation type="submission" date="2025-08" db="UniProtKB">
        <authorList>
            <consortium name="Ensembl"/>
        </authorList>
    </citation>
    <scope>IDENTIFICATION</scope>
</reference>
<dbReference type="GO" id="GO:0043015">
    <property type="term" value="F:gamma-tubulin binding"/>
    <property type="evidence" value="ECO:0007669"/>
    <property type="project" value="InterPro"/>
</dbReference>
<dbReference type="PANTHER" id="PTHR19336">
    <property type="entry name" value="UNCHARACTERIZED DUF1167"/>
    <property type="match status" value="1"/>
</dbReference>
<dbReference type="GO" id="GO:0042802">
    <property type="term" value="F:identical protein binding"/>
    <property type="evidence" value="ECO:0007669"/>
    <property type="project" value="InterPro"/>
</dbReference>
<evidence type="ECO:0000259" key="9">
    <source>
        <dbReference type="Pfam" id="PF06657"/>
    </source>
</evidence>
<feature type="region of interest" description="Disordered" evidence="8">
    <location>
        <begin position="257"/>
        <end position="278"/>
    </location>
</feature>
<proteinExistence type="inferred from homology"/>
<evidence type="ECO:0000259" key="10">
    <source>
        <dbReference type="Pfam" id="PF14073"/>
    </source>
</evidence>
<protein>
    <submittedName>
        <fullName evidence="11">Centrosomal protein of 57 kDa-like</fullName>
    </submittedName>
</protein>
<feature type="domain" description="Cep57 centrosome localisation" evidence="10">
    <location>
        <begin position="76"/>
        <end position="253"/>
    </location>
</feature>
<dbReference type="Pfam" id="PF06657">
    <property type="entry name" value="Cep57_MT_bd"/>
    <property type="match status" value="1"/>
</dbReference>
<dbReference type="GO" id="GO:0008017">
    <property type="term" value="F:microtubule binding"/>
    <property type="evidence" value="ECO:0007669"/>
    <property type="project" value="InterPro"/>
</dbReference>
<organism evidence="11 12">
    <name type="scientific">Takifugu rubripes</name>
    <name type="common">Japanese pufferfish</name>
    <name type="synonym">Fugu rubripes</name>
    <dbReference type="NCBI Taxonomy" id="31033"/>
    <lineage>
        <taxon>Eukaryota</taxon>
        <taxon>Metazoa</taxon>
        <taxon>Chordata</taxon>
        <taxon>Craniata</taxon>
        <taxon>Vertebrata</taxon>
        <taxon>Euteleostomi</taxon>
        <taxon>Actinopterygii</taxon>
        <taxon>Neopterygii</taxon>
        <taxon>Teleostei</taxon>
        <taxon>Neoteleostei</taxon>
        <taxon>Acanthomorphata</taxon>
        <taxon>Eupercaria</taxon>
        <taxon>Tetraodontiformes</taxon>
        <taxon>Tetradontoidea</taxon>
        <taxon>Tetraodontidae</taxon>
        <taxon>Takifugu</taxon>
    </lineage>
</organism>
<feature type="compositionally biased region" description="Basic and acidic residues" evidence="8">
    <location>
        <begin position="8"/>
        <end position="18"/>
    </location>
</feature>
<evidence type="ECO:0000256" key="5">
    <source>
        <dbReference type="ARBA" id="ARBA00023054"/>
    </source>
</evidence>
<comment type="subcellular location">
    <subcellularLocation>
        <location evidence="1">Cytoplasm</location>
        <location evidence="1">Cytoskeleton</location>
        <location evidence="1">Microtubule organizing center</location>
        <location evidence="1">Centrosome</location>
    </subcellularLocation>
</comment>
<keyword evidence="4" id="KW-0493">Microtubule</keyword>
<evidence type="ECO:0000256" key="3">
    <source>
        <dbReference type="ARBA" id="ARBA00022490"/>
    </source>
</evidence>
<dbReference type="InterPro" id="IPR024957">
    <property type="entry name" value="Cep57_MT-bd_dom"/>
</dbReference>
<dbReference type="InterPro" id="IPR051756">
    <property type="entry name" value="Centrosomal_MT-associated"/>
</dbReference>
<feature type="region of interest" description="Disordered" evidence="8">
    <location>
        <begin position="52"/>
        <end position="71"/>
    </location>
</feature>
<keyword evidence="12" id="KW-1185">Reference proteome</keyword>
<feature type="coiled-coil region" evidence="7">
    <location>
        <begin position="218"/>
        <end position="245"/>
    </location>
</feature>
<feature type="region of interest" description="Disordered" evidence="8">
    <location>
        <begin position="172"/>
        <end position="198"/>
    </location>
</feature>
<feature type="region of interest" description="Disordered" evidence="8">
    <location>
        <begin position="1"/>
        <end position="34"/>
    </location>
</feature>
<keyword evidence="5 7" id="KW-0175">Coiled coil</keyword>
<dbReference type="Proteomes" id="UP000005226">
    <property type="component" value="Chromosome 11"/>
</dbReference>
<evidence type="ECO:0000256" key="1">
    <source>
        <dbReference type="ARBA" id="ARBA00004300"/>
    </source>
</evidence>
<dbReference type="InterPro" id="IPR025913">
    <property type="entry name" value="Cep57_CLD"/>
</dbReference>
<dbReference type="Pfam" id="PF14073">
    <property type="entry name" value="Cep57_CLD"/>
    <property type="match status" value="1"/>
</dbReference>
<dbReference type="GO" id="GO:0005813">
    <property type="term" value="C:centrosome"/>
    <property type="evidence" value="ECO:0007669"/>
    <property type="project" value="UniProtKB-SubCell"/>
</dbReference>
<evidence type="ECO:0000256" key="2">
    <source>
        <dbReference type="ARBA" id="ARBA00008179"/>
    </source>
</evidence>
<feature type="compositionally biased region" description="Polar residues" evidence="8">
    <location>
        <begin position="61"/>
        <end position="71"/>
    </location>
</feature>
<name>A0A674MI15_TAKRU</name>
<gene>
    <name evidence="11" type="primary">cep57</name>
</gene>
<feature type="region of interest" description="Disordered" evidence="8">
    <location>
        <begin position="405"/>
        <end position="436"/>
    </location>
</feature>
<reference evidence="11" key="3">
    <citation type="submission" date="2025-09" db="UniProtKB">
        <authorList>
            <consortium name="Ensembl"/>
        </authorList>
    </citation>
    <scope>IDENTIFICATION</scope>
</reference>
<evidence type="ECO:0000256" key="4">
    <source>
        <dbReference type="ARBA" id="ARBA00022701"/>
    </source>
</evidence>
<evidence type="ECO:0000256" key="8">
    <source>
        <dbReference type="SAM" id="MobiDB-lite"/>
    </source>
</evidence>
<dbReference type="AlphaFoldDB" id="A0A674MI15"/>